<feature type="non-terminal residue" evidence="1">
    <location>
        <position position="1"/>
    </location>
</feature>
<evidence type="ECO:0000313" key="1">
    <source>
        <dbReference type="EMBL" id="MDO6425280.1"/>
    </source>
</evidence>
<proteinExistence type="predicted"/>
<dbReference type="RefSeq" id="WP_303494767.1">
    <property type="nucleotide sequence ID" value="NZ_JAUOPB010000548.1"/>
</dbReference>
<evidence type="ECO:0000313" key="2">
    <source>
        <dbReference type="Proteomes" id="UP001169760"/>
    </source>
</evidence>
<name>A0AAW7XBN8_9GAMM</name>
<dbReference type="AlphaFoldDB" id="A0AAW7XBN8"/>
<reference evidence="1" key="1">
    <citation type="submission" date="2023-07" db="EMBL/GenBank/DDBJ databases">
        <title>Genome content predicts the carbon catabolic preferences of heterotrophic bacteria.</title>
        <authorList>
            <person name="Gralka M."/>
        </authorList>
    </citation>
    <scope>NUCLEOTIDE SEQUENCE</scope>
    <source>
        <strain evidence="1">I3M17_2</strain>
    </source>
</reference>
<comment type="caution">
    <text evidence="1">The sequence shown here is derived from an EMBL/GenBank/DDBJ whole genome shotgun (WGS) entry which is preliminary data.</text>
</comment>
<dbReference type="Proteomes" id="UP001169760">
    <property type="component" value="Unassembled WGS sequence"/>
</dbReference>
<dbReference type="EMBL" id="JAUOPB010000548">
    <property type="protein sequence ID" value="MDO6425280.1"/>
    <property type="molecule type" value="Genomic_DNA"/>
</dbReference>
<feature type="non-terminal residue" evidence="1">
    <location>
        <position position="79"/>
    </location>
</feature>
<sequence>AQVATEYTYNLRTASDSTYVAGAITLISDEITKEGTTFKIQAIVTPSSTAGSSYVESNASNRWGVDGATIDANLGESAT</sequence>
<gene>
    <name evidence="1" type="ORF">Q4521_22590</name>
</gene>
<protein>
    <submittedName>
        <fullName evidence="1">Uncharacterized protein</fullName>
    </submittedName>
</protein>
<accession>A0AAW7XBN8</accession>
<organism evidence="1 2">
    <name type="scientific">Saccharophagus degradans</name>
    <dbReference type="NCBI Taxonomy" id="86304"/>
    <lineage>
        <taxon>Bacteria</taxon>
        <taxon>Pseudomonadati</taxon>
        <taxon>Pseudomonadota</taxon>
        <taxon>Gammaproteobacteria</taxon>
        <taxon>Cellvibrionales</taxon>
        <taxon>Cellvibrionaceae</taxon>
        <taxon>Saccharophagus</taxon>
    </lineage>
</organism>